<dbReference type="GO" id="GO:0000287">
    <property type="term" value="F:magnesium ion binding"/>
    <property type="evidence" value="ECO:0007669"/>
    <property type="project" value="InterPro"/>
</dbReference>
<evidence type="ECO:0000256" key="5">
    <source>
        <dbReference type="ARBA" id="ARBA00022801"/>
    </source>
</evidence>
<comment type="cofactor">
    <cofactor evidence="1">
        <name>Mg(2+)</name>
        <dbReference type="ChEBI" id="CHEBI:18420"/>
    </cofactor>
</comment>
<keyword evidence="8" id="KW-0472">Membrane</keyword>
<keyword evidence="4" id="KW-0479">Metal-binding</keyword>
<dbReference type="Gene3D" id="3.90.80.10">
    <property type="entry name" value="Inorganic pyrophosphatase"/>
    <property type="match status" value="1"/>
</dbReference>
<keyword evidence="8" id="KW-1133">Transmembrane helix</keyword>
<protein>
    <recommendedName>
        <fullName evidence="3">inorganic diphosphatase</fullName>
        <ecNumber evidence="3">3.6.1.1</ecNumber>
    </recommendedName>
</protein>
<evidence type="ECO:0000256" key="4">
    <source>
        <dbReference type="ARBA" id="ARBA00022723"/>
    </source>
</evidence>
<dbReference type="EC" id="3.6.1.1" evidence="3"/>
<dbReference type="AlphaFoldDB" id="A0A2Z7CXR2"/>
<sequence length="171" mass="19758">VIETSAGSKVKYELDKELGLFKVDRVLHPVVVYPHNCGFIPRTIWRDADPMDVLVIMKEPVHPGCFLRARAVGLIAMIEKGVVPRADHKIVAVRADDPEYLEYTNIKDFPVDILSEIGRFLVNCIRQKNQSLDDFWFLPWDLASDCSSLLYFIPFFILIVSQTRYMRKIKM</sequence>
<evidence type="ECO:0000313" key="9">
    <source>
        <dbReference type="EMBL" id="KZV51781.1"/>
    </source>
</evidence>
<comment type="catalytic activity">
    <reaction evidence="7">
        <text>diphosphate + H2O = 2 phosphate + H(+)</text>
        <dbReference type="Rhea" id="RHEA:24576"/>
        <dbReference type="ChEBI" id="CHEBI:15377"/>
        <dbReference type="ChEBI" id="CHEBI:15378"/>
        <dbReference type="ChEBI" id="CHEBI:33019"/>
        <dbReference type="ChEBI" id="CHEBI:43474"/>
        <dbReference type="EC" id="3.6.1.1"/>
    </reaction>
</comment>
<dbReference type="EMBL" id="KQ991570">
    <property type="protein sequence ID" value="KZV51781.1"/>
    <property type="molecule type" value="Genomic_DNA"/>
</dbReference>
<feature type="non-terminal residue" evidence="9">
    <location>
        <position position="1"/>
    </location>
</feature>
<evidence type="ECO:0000256" key="6">
    <source>
        <dbReference type="ARBA" id="ARBA00022842"/>
    </source>
</evidence>
<feature type="transmembrane region" description="Helical" evidence="8">
    <location>
        <begin position="149"/>
        <end position="166"/>
    </location>
</feature>
<dbReference type="PANTHER" id="PTHR10286">
    <property type="entry name" value="INORGANIC PYROPHOSPHATASE"/>
    <property type="match status" value="1"/>
</dbReference>
<keyword evidence="5" id="KW-0378">Hydrolase</keyword>
<dbReference type="InterPro" id="IPR036649">
    <property type="entry name" value="Pyrophosphatase_sf"/>
</dbReference>
<reference evidence="9 10" key="1">
    <citation type="journal article" date="2015" name="Proc. Natl. Acad. Sci. U.S.A.">
        <title>The resurrection genome of Boea hygrometrica: A blueprint for survival of dehydration.</title>
        <authorList>
            <person name="Xiao L."/>
            <person name="Yang G."/>
            <person name="Zhang L."/>
            <person name="Yang X."/>
            <person name="Zhao S."/>
            <person name="Ji Z."/>
            <person name="Zhou Q."/>
            <person name="Hu M."/>
            <person name="Wang Y."/>
            <person name="Chen M."/>
            <person name="Xu Y."/>
            <person name="Jin H."/>
            <person name="Xiao X."/>
            <person name="Hu G."/>
            <person name="Bao F."/>
            <person name="Hu Y."/>
            <person name="Wan P."/>
            <person name="Li L."/>
            <person name="Deng X."/>
            <person name="Kuang T."/>
            <person name="Xiang C."/>
            <person name="Zhu J.K."/>
            <person name="Oliver M.J."/>
            <person name="He Y."/>
        </authorList>
    </citation>
    <scope>NUCLEOTIDE SEQUENCE [LARGE SCALE GENOMIC DNA]</scope>
    <source>
        <strain evidence="10">cv. XS01</strain>
    </source>
</reference>
<dbReference type="GO" id="GO:0005737">
    <property type="term" value="C:cytoplasm"/>
    <property type="evidence" value="ECO:0007669"/>
    <property type="project" value="InterPro"/>
</dbReference>
<name>A0A2Z7CXR2_9LAMI</name>
<dbReference type="SUPFAM" id="SSF50324">
    <property type="entry name" value="Inorganic pyrophosphatase"/>
    <property type="match status" value="1"/>
</dbReference>
<keyword evidence="6" id="KW-0460">Magnesium</keyword>
<keyword evidence="8" id="KW-0812">Transmembrane</keyword>
<organism evidence="9 10">
    <name type="scientific">Dorcoceras hygrometricum</name>
    <dbReference type="NCBI Taxonomy" id="472368"/>
    <lineage>
        <taxon>Eukaryota</taxon>
        <taxon>Viridiplantae</taxon>
        <taxon>Streptophyta</taxon>
        <taxon>Embryophyta</taxon>
        <taxon>Tracheophyta</taxon>
        <taxon>Spermatophyta</taxon>
        <taxon>Magnoliopsida</taxon>
        <taxon>eudicotyledons</taxon>
        <taxon>Gunneridae</taxon>
        <taxon>Pentapetalae</taxon>
        <taxon>asterids</taxon>
        <taxon>lamiids</taxon>
        <taxon>Lamiales</taxon>
        <taxon>Gesneriaceae</taxon>
        <taxon>Didymocarpoideae</taxon>
        <taxon>Trichosporeae</taxon>
        <taxon>Loxocarpinae</taxon>
        <taxon>Dorcoceras</taxon>
    </lineage>
</organism>
<gene>
    <name evidence="9" type="ORF">F511_11469</name>
</gene>
<keyword evidence="10" id="KW-1185">Reference proteome</keyword>
<dbReference type="InterPro" id="IPR008162">
    <property type="entry name" value="Pyrophosphatase"/>
</dbReference>
<dbReference type="GO" id="GO:0004427">
    <property type="term" value="F:inorganic diphosphate phosphatase activity"/>
    <property type="evidence" value="ECO:0007669"/>
    <property type="project" value="UniProtKB-EC"/>
</dbReference>
<evidence type="ECO:0000256" key="3">
    <source>
        <dbReference type="ARBA" id="ARBA00012146"/>
    </source>
</evidence>
<comment type="similarity">
    <text evidence="2">Belongs to the PPase family.</text>
</comment>
<evidence type="ECO:0000256" key="8">
    <source>
        <dbReference type="SAM" id="Phobius"/>
    </source>
</evidence>
<evidence type="ECO:0000313" key="10">
    <source>
        <dbReference type="Proteomes" id="UP000250235"/>
    </source>
</evidence>
<evidence type="ECO:0000256" key="1">
    <source>
        <dbReference type="ARBA" id="ARBA00001946"/>
    </source>
</evidence>
<dbReference type="GO" id="GO:0006796">
    <property type="term" value="P:phosphate-containing compound metabolic process"/>
    <property type="evidence" value="ECO:0007669"/>
    <property type="project" value="InterPro"/>
</dbReference>
<dbReference type="OrthoDB" id="1608002at2759"/>
<dbReference type="Proteomes" id="UP000250235">
    <property type="component" value="Unassembled WGS sequence"/>
</dbReference>
<dbReference type="Pfam" id="PF00719">
    <property type="entry name" value="Pyrophosphatase"/>
    <property type="match status" value="1"/>
</dbReference>
<evidence type="ECO:0000256" key="7">
    <source>
        <dbReference type="ARBA" id="ARBA00047820"/>
    </source>
</evidence>
<proteinExistence type="inferred from homology"/>
<accession>A0A2Z7CXR2</accession>
<evidence type="ECO:0000256" key="2">
    <source>
        <dbReference type="ARBA" id="ARBA00006220"/>
    </source>
</evidence>